<comment type="catalytic activity">
    <reaction evidence="1 11">
        <text>1-(5-phospho-beta-D-ribosyl)-5'-AMP + H2O = 1-(5-phospho-beta-D-ribosyl)-5-[(5-phospho-beta-D-ribosylamino)methylideneamino]imidazole-4-carboxamide</text>
        <dbReference type="Rhea" id="RHEA:20049"/>
        <dbReference type="ChEBI" id="CHEBI:15377"/>
        <dbReference type="ChEBI" id="CHEBI:58435"/>
        <dbReference type="ChEBI" id="CHEBI:59457"/>
        <dbReference type="EC" id="3.5.4.19"/>
    </reaction>
</comment>
<dbReference type="Gene3D" id="3.10.20.810">
    <property type="entry name" value="Phosphoribosyl-AMP cyclohydrolase"/>
    <property type="match status" value="1"/>
</dbReference>
<dbReference type="GO" id="GO:0004635">
    <property type="term" value="F:phosphoribosyl-AMP cyclohydrolase activity"/>
    <property type="evidence" value="ECO:0007669"/>
    <property type="project" value="UniProtKB-UniRule"/>
</dbReference>
<reference evidence="13" key="1">
    <citation type="submission" date="2020-08" db="EMBL/GenBank/DDBJ databases">
        <title>Genome public.</title>
        <authorList>
            <person name="Liu C."/>
            <person name="Sun Q."/>
        </authorList>
    </citation>
    <scope>NUCLEOTIDE SEQUENCE</scope>
    <source>
        <strain evidence="13">NSJ-32</strain>
    </source>
</reference>
<dbReference type="NCBIfam" id="NF000768">
    <property type="entry name" value="PRK00051.1"/>
    <property type="match status" value="1"/>
</dbReference>
<dbReference type="GO" id="GO:0005737">
    <property type="term" value="C:cytoplasm"/>
    <property type="evidence" value="ECO:0007669"/>
    <property type="project" value="UniProtKB-SubCell"/>
</dbReference>
<dbReference type="GO" id="GO:0004636">
    <property type="term" value="F:phosphoribosyl-ATP diphosphatase activity"/>
    <property type="evidence" value="ECO:0007669"/>
    <property type="project" value="UniProtKB-EC"/>
</dbReference>
<dbReference type="HAMAP" id="MF_01021">
    <property type="entry name" value="HisI"/>
    <property type="match status" value="1"/>
</dbReference>
<gene>
    <name evidence="11 13" type="primary">hisI</name>
    <name evidence="13" type="ORF">H8730_00640</name>
</gene>
<comment type="similarity">
    <text evidence="6">In the N-terminal section; belongs to the PRA-CH family.</text>
</comment>
<feature type="binding site" evidence="11">
    <location>
        <position position="100"/>
    </location>
    <ligand>
        <name>Zn(2+)</name>
        <dbReference type="ChEBI" id="CHEBI:29105"/>
        <note>ligand shared between dimeric partners</note>
    </ligand>
</feature>
<comment type="similarity">
    <text evidence="5">In the C-terminal section; belongs to the PRA-PH family.</text>
</comment>
<evidence type="ECO:0000256" key="10">
    <source>
        <dbReference type="ARBA" id="ARBA00023102"/>
    </source>
</evidence>
<evidence type="ECO:0000313" key="13">
    <source>
        <dbReference type="EMBL" id="MBC8542058.1"/>
    </source>
</evidence>
<keyword evidence="14" id="KW-1185">Reference proteome</keyword>
<comment type="function">
    <text evidence="11">Catalyzes the hydrolysis of the adenine ring of phosphoribosyl-AMP.</text>
</comment>
<dbReference type="GO" id="GO:0000287">
    <property type="term" value="F:magnesium ion binding"/>
    <property type="evidence" value="ECO:0007669"/>
    <property type="project" value="UniProtKB-UniRule"/>
</dbReference>
<dbReference type="InterPro" id="IPR038019">
    <property type="entry name" value="PRib_AMP_CycHydrolase_sf"/>
</dbReference>
<dbReference type="AlphaFoldDB" id="A0A926I031"/>
<evidence type="ECO:0000256" key="4">
    <source>
        <dbReference type="ARBA" id="ARBA00005204"/>
    </source>
</evidence>
<comment type="cofactor">
    <cofactor evidence="11">
        <name>Zn(2+)</name>
        <dbReference type="ChEBI" id="CHEBI:29105"/>
    </cofactor>
    <text evidence="11">Binds 1 zinc ion per subunit.</text>
</comment>
<name>A0A926I031_9FIRM</name>
<feature type="binding site" evidence="11">
    <location>
        <position position="80"/>
    </location>
    <ligand>
        <name>Mg(2+)</name>
        <dbReference type="ChEBI" id="CHEBI:18420"/>
    </ligand>
</feature>
<comment type="caution">
    <text evidence="13">The sequence shown here is derived from an EMBL/GenBank/DDBJ whole genome shotgun (WGS) entry which is preliminary data.</text>
</comment>
<comment type="catalytic activity">
    <reaction evidence="2">
        <text>1-(5-phospho-beta-D-ribosyl)-ATP + H2O = 1-(5-phospho-beta-D-ribosyl)-5'-AMP + diphosphate + H(+)</text>
        <dbReference type="Rhea" id="RHEA:22828"/>
        <dbReference type="ChEBI" id="CHEBI:15377"/>
        <dbReference type="ChEBI" id="CHEBI:15378"/>
        <dbReference type="ChEBI" id="CHEBI:33019"/>
        <dbReference type="ChEBI" id="CHEBI:59457"/>
        <dbReference type="ChEBI" id="CHEBI:73183"/>
        <dbReference type="EC" id="3.6.1.31"/>
    </reaction>
</comment>
<feature type="binding site" evidence="11">
    <location>
        <position position="77"/>
    </location>
    <ligand>
        <name>Zn(2+)</name>
        <dbReference type="ChEBI" id="CHEBI:29105"/>
        <note>ligand shared between dimeric partners</note>
    </ligand>
</feature>
<comment type="subcellular location">
    <subcellularLocation>
        <location evidence="11">Cytoplasm</location>
    </subcellularLocation>
</comment>
<dbReference type="InterPro" id="IPR026660">
    <property type="entry name" value="PRA-CH"/>
</dbReference>
<comment type="cofactor">
    <cofactor evidence="11">
        <name>Mg(2+)</name>
        <dbReference type="ChEBI" id="CHEBI:18420"/>
    </cofactor>
    <text evidence="11">Binds 1 Mg(2+) ion per subunit.</text>
</comment>
<feature type="binding site" evidence="11">
    <location>
        <position position="78"/>
    </location>
    <ligand>
        <name>Mg(2+)</name>
        <dbReference type="ChEBI" id="CHEBI:18420"/>
    </ligand>
</feature>
<dbReference type="Pfam" id="PF01502">
    <property type="entry name" value="PRA-CH"/>
    <property type="match status" value="1"/>
</dbReference>
<feature type="binding site" evidence="11">
    <location>
        <position position="76"/>
    </location>
    <ligand>
        <name>Mg(2+)</name>
        <dbReference type="ChEBI" id="CHEBI:18420"/>
    </ligand>
</feature>
<keyword evidence="9 11" id="KW-0378">Hydrolase</keyword>
<evidence type="ECO:0000256" key="1">
    <source>
        <dbReference type="ARBA" id="ARBA00000024"/>
    </source>
</evidence>
<organism evidence="13 14">
    <name type="scientific">Bianquea renquensis</name>
    <dbReference type="NCBI Taxonomy" id="2763661"/>
    <lineage>
        <taxon>Bacteria</taxon>
        <taxon>Bacillati</taxon>
        <taxon>Bacillota</taxon>
        <taxon>Clostridia</taxon>
        <taxon>Eubacteriales</taxon>
        <taxon>Bianqueaceae</taxon>
        <taxon>Bianquea</taxon>
    </lineage>
</organism>
<dbReference type="GO" id="GO:0008270">
    <property type="term" value="F:zinc ion binding"/>
    <property type="evidence" value="ECO:0007669"/>
    <property type="project" value="UniProtKB-UniRule"/>
</dbReference>
<keyword evidence="11" id="KW-0460">Magnesium</keyword>
<dbReference type="SUPFAM" id="SSF141734">
    <property type="entry name" value="HisI-like"/>
    <property type="match status" value="1"/>
</dbReference>
<evidence type="ECO:0000313" key="14">
    <source>
        <dbReference type="Proteomes" id="UP000657006"/>
    </source>
</evidence>
<evidence type="ECO:0000256" key="11">
    <source>
        <dbReference type="HAMAP-Rule" id="MF_01021"/>
    </source>
</evidence>
<evidence type="ECO:0000256" key="9">
    <source>
        <dbReference type="ARBA" id="ARBA00022801"/>
    </source>
</evidence>
<dbReference type="FunFam" id="3.10.20.810:FF:000001">
    <property type="entry name" value="Histidine biosynthesis bifunctional protein HisIE"/>
    <property type="match status" value="1"/>
</dbReference>
<evidence type="ECO:0000259" key="12">
    <source>
        <dbReference type="Pfam" id="PF01502"/>
    </source>
</evidence>
<dbReference type="RefSeq" id="WP_177719200.1">
    <property type="nucleotide sequence ID" value="NZ_JACRSQ010000001.1"/>
</dbReference>
<accession>A0A926I031</accession>
<keyword evidence="11" id="KW-0862">Zinc</keyword>
<dbReference type="EC" id="3.5.4.19" evidence="11"/>
<dbReference type="PANTHER" id="PTHR42945:SF1">
    <property type="entry name" value="HISTIDINE BIOSYNTHESIS BIFUNCTIONAL PROTEIN HIS7"/>
    <property type="match status" value="1"/>
</dbReference>
<comment type="similarity">
    <text evidence="11">Belongs to the PRA-CH family.</text>
</comment>
<evidence type="ECO:0000256" key="3">
    <source>
        <dbReference type="ARBA" id="ARBA00005169"/>
    </source>
</evidence>
<keyword evidence="8 11" id="KW-0028">Amino-acid biosynthesis</keyword>
<dbReference type="Proteomes" id="UP000657006">
    <property type="component" value="Unassembled WGS sequence"/>
</dbReference>
<comment type="pathway">
    <text evidence="3 11">Amino-acid biosynthesis; L-histidine biosynthesis; L-histidine from 5-phospho-alpha-D-ribose 1-diphosphate: step 3/9.</text>
</comment>
<sequence length="107" mass="12200">MIPFQELKLLENGLIPVIVQAHDTKAVLMQAYMNQEAYEKTMETGRMHYYSRSRGCLWLKGETSGHFQDVEALYADCDLDCILAVVRQTGPACHTGSYSCFFNRITE</sequence>
<dbReference type="EMBL" id="JACRSQ010000001">
    <property type="protein sequence ID" value="MBC8542058.1"/>
    <property type="molecule type" value="Genomic_DNA"/>
</dbReference>
<dbReference type="InterPro" id="IPR002496">
    <property type="entry name" value="PRib_AMP_CycHydrolase_dom"/>
</dbReference>
<keyword evidence="10 11" id="KW-0368">Histidine biosynthesis</keyword>
<protein>
    <recommendedName>
        <fullName evidence="11">Phosphoribosyl-AMP cyclohydrolase</fullName>
        <shortName evidence="11">PRA-CH</shortName>
        <ecNumber evidence="11">3.5.4.19</ecNumber>
    </recommendedName>
</protein>
<evidence type="ECO:0000256" key="2">
    <source>
        <dbReference type="ARBA" id="ARBA00001460"/>
    </source>
</evidence>
<evidence type="ECO:0000256" key="5">
    <source>
        <dbReference type="ARBA" id="ARBA00007731"/>
    </source>
</evidence>
<feature type="domain" description="Phosphoribosyl-AMP cyclohydrolase" evidence="12">
    <location>
        <begin position="29"/>
        <end position="102"/>
    </location>
</feature>
<comment type="subunit">
    <text evidence="11">Homodimer.</text>
</comment>
<proteinExistence type="inferred from homology"/>
<dbReference type="PANTHER" id="PTHR42945">
    <property type="entry name" value="HISTIDINE BIOSYNTHESIS BIFUNCTIONAL PROTEIN"/>
    <property type="match status" value="1"/>
</dbReference>
<evidence type="ECO:0000256" key="8">
    <source>
        <dbReference type="ARBA" id="ARBA00022605"/>
    </source>
</evidence>
<evidence type="ECO:0000256" key="7">
    <source>
        <dbReference type="ARBA" id="ARBA00022490"/>
    </source>
</evidence>
<feature type="binding site" evidence="11">
    <location>
        <position position="93"/>
    </location>
    <ligand>
        <name>Zn(2+)</name>
        <dbReference type="ChEBI" id="CHEBI:29105"/>
        <note>ligand shared between dimeric partners</note>
    </ligand>
</feature>
<evidence type="ECO:0000256" key="6">
    <source>
        <dbReference type="ARBA" id="ARBA00008299"/>
    </source>
</evidence>
<comment type="pathway">
    <text evidence="4">Amino-acid biosynthesis; L-histidine biosynthesis; L-histidine from 5-phospho-alpha-D-ribose 1-diphosphate: step 2/9.</text>
</comment>
<keyword evidence="7 11" id="KW-0963">Cytoplasm</keyword>
<keyword evidence="11" id="KW-0479">Metal-binding</keyword>
<dbReference type="GO" id="GO:0000105">
    <property type="term" value="P:L-histidine biosynthetic process"/>
    <property type="evidence" value="ECO:0007669"/>
    <property type="project" value="UniProtKB-UniRule"/>
</dbReference>